<evidence type="ECO:0000313" key="2">
    <source>
        <dbReference type="EMBL" id="WGZ94883.1"/>
    </source>
</evidence>
<proteinExistence type="predicted"/>
<dbReference type="EMBL" id="CP124756">
    <property type="protein sequence ID" value="WGZ94883.1"/>
    <property type="molecule type" value="Genomic_DNA"/>
</dbReference>
<accession>A0AA95HG52</accession>
<organism evidence="2">
    <name type="scientific">Candidatus Thiothrix putei</name>
    <dbReference type="NCBI Taxonomy" id="3080811"/>
    <lineage>
        <taxon>Bacteria</taxon>
        <taxon>Pseudomonadati</taxon>
        <taxon>Pseudomonadota</taxon>
        <taxon>Gammaproteobacteria</taxon>
        <taxon>Thiotrichales</taxon>
        <taxon>Thiotrichaceae</taxon>
        <taxon>Thiothrix</taxon>
    </lineage>
</organism>
<reference evidence="2" key="2">
    <citation type="submission" date="2023-04" db="EMBL/GenBank/DDBJ databases">
        <authorList>
            <person name="Beletskiy A.V."/>
            <person name="Mardanov A.V."/>
            <person name="Ravin N.V."/>
        </authorList>
    </citation>
    <scope>NUCLEOTIDE SEQUENCE</scope>
    <source>
        <strain evidence="2">GKL-02</strain>
    </source>
</reference>
<dbReference type="AlphaFoldDB" id="A0AA95HG52"/>
<dbReference type="KEGG" id="tput:QJT81_02530"/>
<sequence length="54" mass="5751">MVGLGFGGTLPEHIPPAEHIKDVEKRVKQSTPKMELDQRDAGGLLGGGTNSDHE</sequence>
<name>A0AA95HG52_9GAMM</name>
<reference evidence="2" key="1">
    <citation type="journal article" date="2023" name="Int. J. Mol. Sci.">
        <title>Metagenomics Revealed a New Genus 'Candidatus Thiocaldithrix dubininis' gen. nov., sp. nov. and a New Species 'Candidatus Thiothrix putei' sp. nov. in the Family Thiotrichaceae, Some Members of Which Have Traits of Both Na+- and H+-Motive Energetics.</title>
        <authorList>
            <person name="Ravin N.V."/>
            <person name="Muntyan M.S."/>
            <person name="Smolyakov D.D."/>
            <person name="Rudenko T.S."/>
            <person name="Beletsky A.V."/>
            <person name="Mardanov A.V."/>
            <person name="Grabovich M.Y."/>
        </authorList>
    </citation>
    <scope>NUCLEOTIDE SEQUENCE</scope>
    <source>
        <strain evidence="2">GKL-02</strain>
    </source>
</reference>
<dbReference type="Proteomes" id="UP001301326">
    <property type="component" value="Chromosome"/>
</dbReference>
<feature type="region of interest" description="Disordered" evidence="1">
    <location>
        <begin position="1"/>
        <end position="54"/>
    </location>
</feature>
<gene>
    <name evidence="2" type="ORF">QJT81_02530</name>
</gene>
<feature type="compositionally biased region" description="Gly residues" evidence="1">
    <location>
        <begin position="43"/>
        <end position="54"/>
    </location>
</feature>
<protein>
    <submittedName>
        <fullName evidence="2">Uncharacterized protein</fullName>
    </submittedName>
</protein>
<feature type="compositionally biased region" description="Basic and acidic residues" evidence="1">
    <location>
        <begin position="15"/>
        <end position="27"/>
    </location>
</feature>
<evidence type="ECO:0000256" key="1">
    <source>
        <dbReference type="SAM" id="MobiDB-lite"/>
    </source>
</evidence>